<comment type="caution">
    <text evidence="1">The sequence shown here is derived from an EMBL/GenBank/DDBJ whole genome shotgun (WGS) entry which is preliminary data.</text>
</comment>
<reference evidence="1" key="1">
    <citation type="journal article" date="2021" name="Nat. Commun.">
        <title>Genetic determinants of endophytism in the Arabidopsis root mycobiome.</title>
        <authorList>
            <person name="Mesny F."/>
            <person name="Miyauchi S."/>
            <person name="Thiergart T."/>
            <person name="Pickel B."/>
            <person name="Atanasova L."/>
            <person name="Karlsson M."/>
            <person name="Huettel B."/>
            <person name="Barry K.W."/>
            <person name="Haridas S."/>
            <person name="Chen C."/>
            <person name="Bauer D."/>
            <person name="Andreopoulos W."/>
            <person name="Pangilinan J."/>
            <person name="LaButti K."/>
            <person name="Riley R."/>
            <person name="Lipzen A."/>
            <person name="Clum A."/>
            <person name="Drula E."/>
            <person name="Henrissat B."/>
            <person name="Kohler A."/>
            <person name="Grigoriev I.V."/>
            <person name="Martin F.M."/>
            <person name="Hacquard S."/>
        </authorList>
    </citation>
    <scope>NUCLEOTIDE SEQUENCE</scope>
    <source>
        <strain evidence="1">MPI-SDFR-AT-0068</strain>
    </source>
</reference>
<dbReference type="EMBL" id="JAGPXF010000002">
    <property type="protein sequence ID" value="KAH7256347.1"/>
    <property type="molecule type" value="Genomic_DNA"/>
</dbReference>
<name>A0A8K0S449_9HYPO</name>
<evidence type="ECO:0000313" key="2">
    <source>
        <dbReference type="Proteomes" id="UP000813427"/>
    </source>
</evidence>
<protein>
    <submittedName>
        <fullName evidence="1">Uncharacterized protein</fullName>
    </submittedName>
</protein>
<dbReference type="AlphaFoldDB" id="A0A8K0S449"/>
<dbReference type="Proteomes" id="UP000813427">
    <property type="component" value="Unassembled WGS sequence"/>
</dbReference>
<proteinExistence type="predicted"/>
<gene>
    <name evidence="1" type="ORF">BKA59DRAFT_450437</name>
</gene>
<sequence length="132" mass="14538">MDSLVMISSGMRAVLCQFWGTVVDASATLDGINFKSNSENTSLAVMEGLTDDLTVEDVPYTAGHGDYGRMQLRLATEESSPNRTFRRGIQTGRGDRAARLRETKPTRRGTGFGRVQKWIKAGSMVPTYCWLG</sequence>
<evidence type="ECO:0000313" key="1">
    <source>
        <dbReference type="EMBL" id="KAH7256347.1"/>
    </source>
</evidence>
<keyword evidence="2" id="KW-1185">Reference proteome</keyword>
<organism evidence="1 2">
    <name type="scientific">Fusarium tricinctum</name>
    <dbReference type="NCBI Taxonomy" id="61284"/>
    <lineage>
        <taxon>Eukaryota</taxon>
        <taxon>Fungi</taxon>
        <taxon>Dikarya</taxon>
        <taxon>Ascomycota</taxon>
        <taxon>Pezizomycotina</taxon>
        <taxon>Sordariomycetes</taxon>
        <taxon>Hypocreomycetidae</taxon>
        <taxon>Hypocreales</taxon>
        <taxon>Nectriaceae</taxon>
        <taxon>Fusarium</taxon>
        <taxon>Fusarium tricinctum species complex</taxon>
    </lineage>
</organism>
<accession>A0A8K0S449</accession>